<dbReference type="SUPFAM" id="SSF55811">
    <property type="entry name" value="Nudix"/>
    <property type="match status" value="1"/>
</dbReference>
<name>A0ABT8N620_9BACL</name>
<dbReference type="InterPro" id="IPR000086">
    <property type="entry name" value="NUDIX_hydrolase_dom"/>
</dbReference>
<evidence type="ECO:0000313" key="4">
    <source>
        <dbReference type="Proteomes" id="UP001172055"/>
    </source>
</evidence>
<evidence type="ECO:0000313" key="3">
    <source>
        <dbReference type="EMBL" id="MDN7243097.1"/>
    </source>
</evidence>
<dbReference type="PANTHER" id="PTHR43736:SF1">
    <property type="entry name" value="DIHYDRONEOPTERIN TRIPHOSPHATE DIPHOSPHATASE"/>
    <property type="match status" value="1"/>
</dbReference>
<dbReference type="Gene3D" id="3.90.79.10">
    <property type="entry name" value="Nucleoside Triphosphate Pyrophosphohydrolase"/>
    <property type="match status" value="1"/>
</dbReference>
<feature type="domain" description="Nudix hydrolase" evidence="2">
    <location>
        <begin position="15"/>
        <end position="150"/>
    </location>
</feature>
<keyword evidence="4" id="KW-1185">Reference proteome</keyword>
<evidence type="ECO:0000256" key="1">
    <source>
        <dbReference type="ARBA" id="ARBA00005582"/>
    </source>
</evidence>
<protein>
    <submittedName>
        <fullName evidence="3">NUDIX domain-containing protein</fullName>
    </submittedName>
</protein>
<sequence>MRYIESLKEKMGNDPLLAVRTSLVILDKKGHILLKKGRDGMWSLPVSFMELDETAEEAGRRAVKEETGIDIGELSLLGIFSGKKHFQEMSNDDQLYPLTINYCTTDILTPLPLEEWDESFRVEFFAIDQLPSSVNLHTKKVIHHYGASFY</sequence>
<comment type="similarity">
    <text evidence="1">Belongs to the Nudix hydrolase family.</text>
</comment>
<evidence type="ECO:0000259" key="2">
    <source>
        <dbReference type="PROSITE" id="PS51462"/>
    </source>
</evidence>
<proteinExistence type="inferred from homology"/>
<gene>
    <name evidence="3" type="ORF">QWY14_14940</name>
</gene>
<dbReference type="PROSITE" id="PS51462">
    <property type="entry name" value="NUDIX"/>
    <property type="match status" value="1"/>
</dbReference>
<reference evidence="3 4" key="1">
    <citation type="submission" date="2023-06" db="EMBL/GenBank/DDBJ databases">
        <title>Novel species in genus Planococcus.</title>
        <authorList>
            <person name="Ning S."/>
        </authorList>
    </citation>
    <scope>NUCLEOTIDE SEQUENCE [LARGE SCALE GENOMIC DNA]</scope>
    <source>
        <strain evidence="3 4">N028</strain>
    </source>
</reference>
<dbReference type="RefSeq" id="WP_300986837.1">
    <property type="nucleotide sequence ID" value="NZ_CP129236.1"/>
</dbReference>
<dbReference type="PANTHER" id="PTHR43736">
    <property type="entry name" value="ADP-RIBOSE PYROPHOSPHATASE"/>
    <property type="match status" value="1"/>
</dbReference>
<dbReference type="InterPro" id="IPR015797">
    <property type="entry name" value="NUDIX_hydrolase-like_dom_sf"/>
</dbReference>
<dbReference type="Proteomes" id="UP001172055">
    <property type="component" value="Unassembled WGS sequence"/>
</dbReference>
<dbReference type="EMBL" id="JAUJWV010000003">
    <property type="protein sequence ID" value="MDN7243097.1"/>
    <property type="molecule type" value="Genomic_DNA"/>
</dbReference>
<accession>A0ABT8N620</accession>
<dbReference type="Pfam" id="PF00293">
    <property type="entry name" value="NUDIX"/>
    <property type="match status" value="1"/>
</dbReference>
<organism evidence="3 4">
    <name type="scientific">Planococcus shixiaomingii</name>
    <dbReference type="NCBI Taxonomy" id="3058393"/>
    <lineage>
        <taxon>Bacteria</taxon>
        <taxon>Bacillati</taxon>
        <taxon>Bacillota</taxon>
        <taxon>Bacilli</taxon>
        <taxon>Bacillales</taxon>
        <taxon>Caryophanaceae</taxon>
        <taxon>Planococcus</taxon>
    </lineage>
</organism>
<comment type="caution">
    <text evidence="3">The sequence shown here is derived from an EMBL/GenBank/DDBJ whole genome shotgun (WGS) entry which is preliminary data.</text>
</comment>